<feature type="compositionally biased region" description="Low complexity" evidence="19">
    <location>
        <begin position="981"/>
        <end position="996"/>
    </location>
</feature>
<feature type="compositionally biased region" description="Low complexity" evidence="19">
    <location>
        <begin position="792"/>
        <end position="807"/>
    </location>
</feature>
<evidence type="ECO:0000256" key="4">
    <source>
        <dbReference type="ARBA" id="ARBA00012759"/>
    </source>
</evidence>
<dbReference type="CDD" id="cd02661">
    <property type="entry name" value="Peptidase_C19E"/>
    <property type="match status" value="1"/>
</dbReference>
<evidence type="ECO:0000256" key="19">
    <source>
        <dbReference type="SAM" id="MobiDB-lite"/>
    </source>
</evidence>
<keyword evidence="6" id="KW-0597">Phosphoprotein</keyword>
<organism evidence="23 24">
    <name type="scientific">Xyrichtys novacula</name>
    <name type="common">Pearly razorfish</name>
    <name type="synonym">Hemipteronotus novacula</name>
    <dbReference type="NCBI Taxonomy" id="13765"/>
    <lineage>
        <taxon>Eukaryota</taxon>
        <taxon>Metazoa</taxon>
        <taxon>Chordata</taxon>
        <taxon>Craniata</taxon>
        <taxon>Vertebrata</taxon>
        <taxon>Euteleostomi</taxon>
        <taxon>Actinopterygii</taxon>
        <taxon>Neopterygii</taxon>
        <taxon>Teleostei</taxon>
        <taxon>Neoteleostei</taxon>
        <taxon>Acanthomorphata</taxon>
        <taxon>Eupercaria</taxon>
        <taxon>Labriformes</taxon>
        <taxon>Labridae</taxon>
        <taxon>Xyrichtys</taxon>
    </lineage>
</organism>
<dbReference type="PROSITE" id="PS00972">
    <property type="entry name" value="USP_1"/>
    <property type="match status" value="1"/>
</dbReference>
<evidence type="ECO:0000256" key="9">
    <source>
        <dbReference type="ARBA" id="ARBA00022690"/>
    </source>
</evidence>
<keyword evidence="24" id="KW-1185">Reference proteome</keyword>
<name>A0AAV1GPE8_XYRNO</name>
<evidence type="ECO:0000256" key="16">
    <source>
        <dbReference type="ARBA" id="ARBA00023215"/>
    </source>
</evidence>
<protein>
    <recommendedName>
        <fullName evidence="4">ubiquitinyl hydrolase 1</fullName>
        <ecNumber evidence="4">3.4.19.12</ecNumber>
    </recommendedName>
</protein>
<dbReference type="InterPro" id="IPR028889">
    <property type="entry name" value="USP"/>
</dbReference>
<dbReference type="InterPro" id="IPR030490">
    <property type="entry name" value="TIMP_CS"/>
</dbReference>
<feature type="binding site" evidence="17">
    <location>
        <position position="27"/>
    </location>
    <ligand>
        <name>Zn(2+)</name>
        <dbReference type="ChEBI" id="CHEBI:29105"/>
        <note>ligand shared with metalloproteinase partner</note>
    </ligand>
</feature>
<evidence type="ECO:0000256" key="13">
    <source>
        <dbReference type="ARBA" id="ARBA00022807"/>
    </source>
</evidence>
<evidence type="ECO:0000256" key="2">
    <source>
        <dbReference type="ARBA" id="ARBA00004613"/>
    </source>
</evidence>
<keyword evidence="7" id="KW-0483">Metalloprotease inhibitor</keyword>
<feature type="domain" description="NTR" evidence="21">
    <location>
        <begin position="27"/>
        <end position="151"/>
    </location>
</feature>
<keyword evidence="13" id="KW-0788">Thiol protease</keyword>
<feature type="compositionally biased region" description="Basic and acidic residues" evidence="19">
    <location>
        <begin position="1117"/>
        <end position="1130"/>
    </location>
</feature>
<comment type="catalytic activity">
    <reaction evidence="1">
        <text>Thiol-dependent hydrolysis of ester, thioester, amide, peptide and isopeptide bonds formed by the C-terminal Gly of ubiquitin (a 76-residue protein attached to proteins as an intracellular targeting signal).</text>
        <dbReference type="EC" id="3.4.19.12"/>
    </reaction>
</comment>
<evidence type="ECO:0000256" key="20">
    <source>
        <dbReference type="SAM" id="SignalP"/>
    </source>
</evidence>
<feature type="disulfide bond" evidence="18">
    <location>
        <begin position="27"/>
        <end position="98"/>
    </location>
</feature>
<feature type="disulfide bond" evidence="18">
    <location>
        <begin position="158"/>
        <end position="163"/>
    </location>
</feature>
<evidence type="ECO:0000259" key="22">
    <source>
        <dbReference type="PROSITE" id="PS50235"/>
    </source>
</evidence>
<dbReference type="InterPro" id="IPR050164">
    <property type="entry name" value="Peptidase_C19"/>
</dbReference>
<dbReference type="Gene3D" id="3.90.70.10">
    <property type="entry name" value="Cysteine proteinases"/>
    <property type="match status" value="1"/>
</dbReference>
<feature type="region of interest" description="Disordered" evidence="19">
    <location>
        <begin position="652"/>
        <end position="672"/>
    </location>
</feature>
<feature type="compositionally biased region" description="Low complexity" evidence="19">
    <location>
        <begin position="754"/>
        <end position="770"/>
    </location>
</feature>
<keyword evidence="8" id="KW-0645">Protease</keyword>
<feature type="disulfide bond" evidence="18">
    <location>
        <begin position="153"/>
        <end position="200"/>
    </location>
</feature>
<feature type="compositionally biased region" description="Basic residues" evidence="19">
    <location>
        <begin position="1175"/>
        <end position="1186"/>
    </location>
</feature>
<evidence type="ECO:0000256" key="12">
    <source>
        <dbReference type="ARBA" id="ARBA00022801"/>
    </source>
</evidence>
<feature type="compositionally biased region" description="Basic and acidic residues" evidence="19">
    <location>
        <begin position="1058"/>
        <end position="1072"/>
    </location>
</feature>
<feature type="compositionally biased region" description="Basic residues" evidence="19">
    <location>
        <begin position="1131"/>
        <end position="1140"/>
    </location>
</feature>
<dbReference type="GO" id="GO:0005576">
    <property type="term" value="C:extracellular region"/>
    <property type="evidence" value="ECO:0007669"/>
    <property type="project" value="UniProtKB-SubCell"/>
</dbReference>
<dbReference type="Pfam" id="PF00965">
    <property type="entry name" value="TIMP"/>
    <property type="match status" value="1"/>
</dbReference>
<dbReference type="PROSITE" id="PS50189">
    <property type="entry name" value="NTR"/>
    <property type="match status" value="1"/>
</dbReference>
<feature type="compositionally biased region" description="Polar residues" evidence="19">
    <location>
        <begin position="904"/>
        <end position="920"/>
    </location>
</feature>
<dbReference type="InterPro" id="IPR001134">
    <property type="entry name" value="Netrin_domain"/>
</dbReference>
<evidence type="ECO:0000256" key="18">
    <source>
        <dbReference type="PIRSR" id="PIRSR601820-3"/>
    </source>
</evidence>
<evidence type="ECO:0000259" key="21">
    <source>
        <dbReference type="PROSITE" id="PS50189"/>
    </source>
</evidence>
<evidence type="ECO:0000256" key="15">
    <source>
        <dbReference type="ARBA" id="ARBA00023157"/>
    </source>
</evidence>
<feature type="chain" id="PRO_5043527610" description="ubiquitinyl hydrolase 1" evidence="20">
    <location>
        <begin position="27"/>
        <end position="1370"/>
    </location>
</feature>
<feature type="compositionally biased region" description="Polar residues" evidence="19">
    <location>
        <begin position="960"/>
        <end position="980"/>
    </location>
</feature>
<dbReference type="FunFam" id="3.90.370.10:FF:000001">
    <property type="entry name" value="Metalloproteinase inhibitor 3"/>
    <property type="match status" value="1"/>
</dbReference>
<accession>A0AAV1GPE8</accession>
<dbReference type="Gene3D" id="3.90.370.10">
    <property type="entry name" value="Tissue inhibitor of metalloproteinase-1. Chain B, domain 1"/>
    <property type="match status" value="1"/>
</dbReference>
<keyword evidence="10 17" id="KW-0479">Metal-binding</keyword>
<dbReference type="GO" id="GO:0005634">
    <property type="term" value="C:nucleus"/>
    <property type="evidence" value="ECO:0007669"/>
    <property type="project" value="TreeGrafter"/>
</dbReference>
<proteinExistence type="inferred from homology"/>
<evidence type="ECO:0000256" key="11">
    <source>
        <dbReference type="ARBA" id="ARBA00022786"/>
    </source>
</evidence>
<evidence type="ECO:0000256" key="1">
    <source>
        <dbReference type="ARBA" id="ARBA00000707"/>
    </source>
</evidence>
<feature type="compositionally biased region" description="Basic residues" evidence="19">
    <location>
        <begin position="1047"/>
        <end position="1057"/>
    </location>
</feature>
<evidence type="ECO:0000256" key="7">
    <source>
        <dbReference type="ARBA" id="ARBA00022608"/>
    </source>
</evidence>
<dbReference type="SUPFAM" id="SSF54001">
    <property type="entry name" value="Cysteine proteinases"/>
    <property type="match status" value="1"/>
</dbReference>
<evidence type="ECO:0000313" key="23">
    <source>
        <dbReference type="EMBL" id="CAJ1075100.1"/>
    </source>
</evidence>
<keyword evidence="11" id="KW-0833">Ubl conjugation pathway</keyword>
<dbReference type="PANTHER" id="PTHR24006">
    <property type="entry name" value="UBIQUITIN CARBOXYL-TERMINAL HYDROLASE"/>
    <property type="match status" value="1"/>
</dbReference>
<dbReference type="Pfam" id="PF00443">
    <property type="entry name" value="UCH"/>
    <property type="match status" value="1"/>
</dbReference>
<evidence type="ECO:0000256" key="3">
    <source>
        <dbReference type="ARBA" id="ARBA00011027"/>
    </source>
</evidence>
<dbReference type="GO" id="GO:0005829">
    <property type="term" value="C:cytosol"/>
    <property type="evidence" value="ECO:0007669"/>
    <property type="project" value="TreeGrafter"/>
</dbReference>
<feature type="disulfide bond" evidence="18">
    <location>
        <begin position="39"/>
        <end position="151"/>
    </location>
</feature>
<keyword evidence="12" id="KW-0378">Hydrolase</keyword>
<feature type="signal peptide" evidence="20">
    <location>
        <begin position="1"/>
        <end position="26"/>
    </location>
</feature>
<feature type="compositionally biased region" description="Basic residues" evidence="19">
    <location>
        <begin position="1006"/>
        <end position="1018"/>
    </location>
</feature>
<dbReference type="Gene3D" id="2.40.50.120">
    <property type="match status" value="1"/>
</dbReference>
<dbReference type="PROSITE" id="PS00288">
    <property type="entry name" value="TIMP"/>
    <property type="match status" value="1"/>
</dbReference>
<dbReference type="GO" id="GO:0006508">
    <property type="term" value="P:proteolysis"/>
    <property type="evidence" value="ECO:0007669"/>
    <property type="project" value="UniProtKB-KW"/>
</dbReference>
<feature type="compositionally biased region" description="Basic and acidic residues" evidence="19">
    <location>
        <begin position="1238"/>
        <end position="1257"/>
    </location>
</feature>
<comment type="similarity">
    <text evidence="3">Belongs to the protease inhibitor I35 (TIMP) family.</text>
</comment>
<dbReference type="PROSITE" id="PS00973">
    <property type="entry name" value="USP_2"/>
    <property type="match status" value="1"/>
</dbReference>
<dbReference type="SUPFAM" id="SSF50242">
    <property type="entry name" value="TIMP-like"/>
    <property type="match status" value="1"/>
</dbReference>
<feature type="compositionally biased region" description="Polar residues" evidence="19">
    <location>
        <begin position="714"/>
        <end position="733"/>
    </location>
</feature>
<evidence type="ECO:0000256" key="5">
    <source>
        <dbReference type="ARBA" id="ARBA00022525"/>
    </source>
</evidence>
<dbReference type="InterPro" id="IPR027465">
    <property type="entry name" value="TIMP_C"/>
</dbReference>
<dbReference type="EC" id="3.4.19.12" evidence="4"/>
<dbReference type="CDD" id="cd03585">
    <property type="entry name" value="NTR_TIMP"/>
    <property type="match status" value="1"/>
</dbReference>
<dbReference type="InterPro" id="IPR001394">
    <property type="entry name" value="Peptidase_C19_UCH"/>
</dbReference>
<dbReference type="Proteomes" id="UP001178508">
    <property type="component" value="Chromosome 16"/>
</dbReference>
<sequence length="1370" mass="150977">MTWTTNSCLITLAILFLWRVKEIAEACSCSPVHPQQAFCNADVVIRAKVVGRQEIEVGNNIYGNPITRIQYDIKQTKMFKGPNQDIDAIYTAPTSAVCGVDLETNSKEYLITGRLESDGKMHATLCDFIEPWEALSATQKKSLTQRYEMGCDCKITRCTSIPCAVSGPAECLWLDWVIEKTVNGEQAKHYACIKRSDDSCAWYRGSFTVNDFGRLNESDVPTMPIVDKLKEALKPGRKETGDEGDLNKLLASSAKKVLLQKIEFEPASKGFSYQLDSLKNKYVILNPRNEGAAGQKAAEPAQIKRQVSENVVGGQSDGIPAPQKMLFQGNKLTLKWERVYRVGAGLHNLGNTCFLNSTVQCLTYTPPLANYLLSKEHSRACHQSGFCMICVMQNHIIQAFANTGNAIKPVSFIRDLKKIARHFRFGSQEDAHEFLRYTIDAMQKACLNGYPKLDRQTQATTLVHQIFGGYLRSRVKCSICKSVSDTYDPYLDIAVEIRQAANIVRALELFVKPDVLSGENAYMCAKCKKKVPATKRFTVHRTSNVLTLSLKRFANFSGGKITKDVGYPEFLNIRPYMSQSSGDPVMYGLYAVLVHSGYSCHAGHYYCYVKASNGQWYQMNDSMVHSSNIKVVLNQQAYVLFYLRIPETKKNADGQTTKQGVLHSGKNSASSEQIKRANLNGPLSSPQVTKKLEPAQLRKIQSMDGGLGLPVSRNGVSSQPQPRVSNWTSSTNGPPKLPGGPTVIEEPFKKLKKPAPQSQAQSRSSTPTPSNNGVSRTEGDKKQGGEGRGMAASTSFKSLSDSSSADTVDSKDSVGPKSAPVGETPSTPRKGSNGVASPAKSVERSQSTEEQKSAKIKPPALNNINSSEATSTMSPPPAKKLALSAKKARSQNPSSIDALPPSPRQLSSDPTHQKQSTPSSLPRRLTLTDVLSSFPSRAGPFHPPKVQSSSQLFAPKQKQPLLSTPQKTNPSFSPQTNGLHSISPKSPKSSNNLSSPVKEADLNKSNQKKKKKKKKRRHSEVENEAEPVPSPDAKANQSSLEESASEKKRKKKKKKRKRESEDGGEAKKRECVPSHLDASNQDEDWCQGGIWSLTSNPGTEQTQEKPRVDAAAPSVQREPKQSEQESESVKLKKKKKKKKMQVLEQDTTAARSAPENASEMKTAVIENHTEDPAVLKKKLKKKKKKRLKEEVEQSTDVKDQESEAAAAEEEEPPSKKTSTENGSLSRQSAAAVVMWDSQVRDGYKRSKPPTADEDKPARSAPAGWDGKKTGGVVEELLRNATDKAYGANVLSWDGDVSAISKDAAEDVRIAQSDTVIDEWDEDFDRGKVKKIKNYKREKWRGGGSIFQKIQDRRNKWSVTPGGKRVFGVRR</sequence>
<feature type="disulfide bond" evidence="18">
    <location>
        <begin position="171"/>
        <end position="192"/>
    </location>
</feature>
<dbReference type="GO" id="GO:0046872">
    <property type="term" value="F:metal ion binding"/>
    <property type="evidence" value="ECO:0007669"/>
    <property type="project" value="UniProtKB-KW"/>
</dbReference>
<comment type="subcellular location">
    <subcellularLocation>
        <location evidence="2">Secreted</location>
    </subcellularLocation>
</comment>
<dbReference type="InterPro" id="IPR018200">
    <property type="entry name" value="USP_CS"/>
</dbReference>
<feature type="compositionally biased region" description="Polar residues" evidence="19">
    <location>
        <begin position="653"/>
        <end position="672"/>
    </location>
</feature>
<evidence type="ECO:0000256" key="10">
    <source>
        <dbReference type="ARBA" id="ARBA00022723"/>
    </source>
</evidence>
<dbReference type="GO" id="GO:0008191">
    <property type="term" value="F:metalloendopeptidase inhibitor activity"/>
    <property type="evidence" value="ECO:0007669"/>
    <property type="project" value="InterPro"/>
</dbReference>
<keyword evidence="5" id="KW-0964">Secreted</keyword>
<dbReference type="PROSITE" id="PS50235">
    <property type="entry name" value="USP_3"/>
    <property type="match status" value="1"/>
</dbReference>
<evidence type="ECO:0000256" key="17">
    <source>
        <dbReference type="PIRSR" id="PIRSR601820-1"/>
    </source>
</evidence>
<feature type="disulfide bond" evidence="18">
    <location>
        <begin position="29"/>
        <end position="126"/>
    </location>
</feature>
<feature type="compositionally biased region" description="Basic and acidic residues" evidence="19">
    <location>
        <begin position="841"/>
        <end position="853"/>
    </location>
</feature>
<dbReference type="FunFam" id="3.90.70.10:FF:000016">
    <property type="entry name" value="Ubiquitin carboxyl-terminal hydrolase 36"/>
    <property type="match status" value="1"/>
</dbReference>
<dbReference type="SMART" id="SM00206">
    <property type="entry name" value="NTR"/>
    <property type="match status" value="1"/>
</dbReference>
<dbReference type="GO" id="GO:0016579">
    <property type="term" value="P:protein deubiquitination"/>
    <property type="evidence" value="ECO:0007669"/>
    <property type="project" value="InterPro"/>
</dbReference>
<evidence type="ECO:0000313" key="24">
    <source>
        <dbReference type="Proteomes" id="UP001178508"/>
    </source>
</evidence>
<evidence type="ECO:0000256" key="8">
    <source>
        <dbReference type="ARBA" id="ARBA00022670"/>
    </source>
</evidence>
<feature type="compositionally biased region" description="Polar residues" evidence="19">
    <location>
        <begin position="862"/>
        <end position="873"/>
    </location>
</feature>
<gene>
    <name evidence="23" type="ORF">XNOV1_A016085</name>
</gene>
<dbReference type="InterPro" id="IPR001820">
    <property type="entry name" value="TIMP"/>
</dbReference>
<keyword evidence="16" id="KW-0481">Metalloenzyme inhibitor</keyword>
<dbReference type="GO" id="GO:0004843">
    <property type="term" value="F:cysteine-type deubiquitinase activity"/>
    <property type="evidence" value="ECO:0007669"/>
    <property type="project" value="UniProtKB-EC"/>
</dbReference>
<keyword evidence="15 18" id="KW-1015">Disulfide bond</keyword>
<reference evidence="23" key="1">
    <citation type="submission" date="2023-08" db="EMBL/GenBank/DDBJ databases">
        <authorList>
            <person name="Alioto T."/>
            <person name="Alioto T."/>
            <person name="Gomez Garrido J."/>
        </authorList>
    </citation>
    <scope>NUCLEOTIDE SEQUENCE</scope>
</reference>
<feature type="compositionally biased region" description="Basic and acidic residues" evidence="19">
    <location>
        <begin position="1187"/>
        <end position="1201"/>
    </location>
</feature>
<dbReference type="GO" id="GO:0042981">
    <property type="term" value="P:regulation of apoptotic process"/>
    <property type="evidence" value="ECO:0007669"/>
    <property type="project" value="TreeGrafter"/>
</dbReference>
<dbReference type="InterPro" id="IPR038765">
    <property type="entry name" value="Papain-like_cys_pep_sf"/>
</dbReference>
<dbReference type="PANTHER" id="PTHR24006:SF653">
    <property type="entry name" value="UBIQUITIN CARBOXYL-TERMINAL HYDROLASE 36"/>
    <property type="match status" value="1"/>
</dbReference>
<evidence type="ECO:0000256" key="14">
    <source>
        <dbReference type="ARBA" id="ARBA00022833"/>
    </source>
</evidence>
<keyword evidence="20" id="KW-0732">Signal</keyword>
<keyword evidence="9" id="KW-0646">Protease inhibitor</keyword>
<feature type="region of interest" description="Disordered" evidence="19">
    <location>
        <begin position="704"/>
        <end position="1269"/>
    </location>
</feature>
<feature type="domain" description="USP" evidence="22">
    <location>
        <begin position="344"/>
        <end position="645"/>
    </location>
</feature>
<keyword evidence="14 17" id="KW-0862">Zinc</keyword>
<dbReference type="InterPro" id="IPR008993">
    <property type="entry name" value="TIMP-like_OB-fold"/>
</dbReference>
<dbReference type="EMBL" id="OY660879">
    <property type="protein sequence ID" value="CAJ1075100.1"/>
    <property type="molecule type" value="Genomic_DNA"/>
</dbReference>
<feature type="compositionally biased region" description="Polar residues" evidence="19">
    <location>
        <begin position="1092"/>
        <end position="1101"/>
    </location>
</feature>
<evidence type="ECO:0000256" key="6">
    <source>
        <dbReference type="ARBA" id="ARBA00022553"/>
    </source>
</evidence>